<accession>A0A6J6TLB7</accession>
<proteinExistence type="inferred from homology"/>
<keyword evidence="1" id="KW-0963">Cytoplasm</keyword>
<evidence type="ECO:0000259" key="3">
    <source>
        <dbReference type="Pfam" id="PF02576"/>
    </source>
</evidence>
<evidence type="ECO:0000313" key="8">
    <source>
        <dbReference type="EMBL" id="CAB4924745.1"/>
    </source>
</evidence>
<dbReference type="AlphaFoldDB" id="A0A6J6TLB7"/>
<dbReference type="PANTHER" id="PTHR33867">
    <property type="entry name" value="RIBOSOME MATURATION FACTOR RIMP"/>
    <property type="match status" value="1"/>
</dbReference>
<dbReference type="GO" id="GO:0005829">
    <property type="term" value="C:cytosol"/>
    <property type="evidence" value="ECO:0007669"/>
    <property type="project" value="TreeGrafter"/>
</dbReference>
<dbReference type="EMBL" id="CAEZZC010000007">
    <property type="protein sequence ID" value="CAB4748241.1"/>
    <property type="molecule type" value="Genomic_DNA"/>
</dbReference>
<dbReference type="PANTHER" id="PTHR33867:SF1">
    <property type="entry name" value="RIBOSOME MATURATION FACTOR RIMP"/>
    <property type="match status" value="1"/>
</dbReference>
<evidence type="ECO:0000313" key="7">
    <source>
        <dbReference type="EMBL" id="CAB4870565.1"/>
    </source>
</evidence>
<feature type="domain" description="Ribosome maturation factor RimP N-terminal" evidence="3">
    <location>
        <begin position="11"/>
        <end position="83"/>
    </location>
</feature>
<evidence type="ECO:0000313" key="5">
    <source>
        <dbReference type="EMBL" id="CAB4668627.1"/>
    </source>
</evidence>
<gene>
    <name evidence="5" type="ORF">UFOPK2289_00989</name>
    <name evidence="6" type="ORF">UFOPK2822_00642</name>
    <name evidence="7" type="ORF">UFOPK3346_01005</name>
    <name evidence="8" type="ORF">UFOPK3670_00891</name>
    <name evidence="9" type="ORF">UFOPK4308_01031</name>
</gene>
<dbReference type="Gene3D" id="3.30.300.70">
    <property type="entry name" value="RimP-like superfamily, N-terminal"/>
    <property type="match status" value="1"/>
</dbReference>
<organism evidence="6">
    <name type="scientific">freshwater metagenome</name>
    <dbReference type="NCBI Taxonomy" id="449393"/>
    <lineage>
        <taxon>unclassified sequences</taxon>
        <taxon>metagenomes</taxon>
        <taxon>ecological metagenomes</taxon>
    </lineage>
</organism>
<dbReference type="InterPro" id="IPR035956">
    <property type="entry name" value="RimP_N_sf"/>
</dbReference>
<dbReference type="InterPro" id="IPR003728">
    <property type="entry name" value="Ribosome_maturation_RimP"/>
</dbReference>
<dbReference type="InterPro" id="IPR028998">
    <property type="entry name" value="RimP_C"/>
</dbReference>
<evidence type="ECO:0000256" key="2">
    <source>
        <dbReference type="ARBA" id="ARBA00022517"/>
    </source>
</evidence>
<dbReference type="Pfam" id="PF02576">
    <property type="entry name" value="RimP_N"/>
    <property type="match status" value="1"/>
</dbReference>
<dbReference type="SUPFAM" id="SSF75420">
    <property type="entry name" value="YhbC-like, N-terminal domain"/>
    <property type="match status" value="1"/>
</dbReference>
<reference evidence="6" key="1">
    <citation type="submission" date="2020-05" db="EMBL/GenBank/DDBJ databases">
        <authorList>
            <person name="Chiriac C."/>
            <person name="Salcher M."/>
            <person name="Ghai R."/>
            <person name="Kavagutti S V."/>
        </authorList>
    </citation>
    <scope>NUCLEOTIDE SEQUENCE</scope>
</reference>
<protein>
    <submittedName>
        <fullName evidence="6">Unannotated protein</fullName>
    </submittedName>
</protein>
<dbReference type="NCBIfam" id="NF000930">
    <property type="entry name" value="PRK00092.2-2"/>
    <property type="match status" value="1"/>
</dbReference>
<dbReference type="GO" id="GO:0000028">
    <property type="term" value="P:ribosomal small subunit assembly"/>
    <property type="evidence" value="ECO:0007669"/>
    <property type="project" value="TreeGrafter"/>
</dbReference>
<name>A0A6J6TLB7_9ZZZZ</name>
<dbReference type="EMBL" id="CAEZWT010000028">
    <property type="protein sequence ID" value="CAB4668627.1"/>
    <property type="molecule type" value="Genomic_DNA"/>
</dbReference>
<dbReference type="EMBL" id="CAFBLE010000008">
    <property type="protein sequence ID" value="CAB4870565.1"/>
    <property type="molecule type" value="Genomic_DNA"/>
</dbReference>
<sequence length="157" mass="17396">MSLVEIIQEALTPVVESAGFFLEEVHIASPSNRRVVTCIVDGEISLNLDQVTLVSKEISAILDEAPFMGQTPFTLEVTSPGVDRPLTLPRHWRKNLSRLVRIVLLSGQVVTGRIAASNESTVTLLIEEKVSREEIVNYADIKKALVEIEFNRKGDDL</sequence>
<dbReference type="GO" id="GO:0006412">
    <property type="term" value="P:translation"/>
    <property type="evidence" value="ECO:0007669"/>
    <property type="project" value="TreeGrafter"/>
</dbReference>
<dbReference type="EMBL" id="CAFBMV010000006">
    <property type="protein sequence ID" value="CAB4924745.1"/>
    <property type="molecule type" value="Genomic_DNA"/>
</dbReference>
<evidence type="ECO:0000313" key="6">
    <source>
        <dbReference type="EMBL" id="CAB4748241.1"/>
    </source>
</evidence>
<dbReference type="EMBL" id="CAFBQL010000006">
    <property type="protein sequence ID" value="CAB5060606.1"/>
    <property type="molecule type" value="Genomic_DNA"/>
</dbReference>
<keyword evidence="2" id="KW-0690">Ribosome biogenesis</keyword>
<dbReference type="HAMAP" id="MF_01077">
    <property type="entry name" value="RimP"/>
    <property type="match status" value="1"/>
</dbReference>
<evidence type="ECO:0000259" key="4">
    <source>
        <dbReference type="Pfam" id="PF17384"/>
    </source>
</evidence>
<feature type="domain" description="Ribosome maturation factor RimP C-terminal" evidence="4">
    <location>
        <begin position="86"/>
        <end position="150"/>
    </location>
</feature>
<dbReference type="CDD" id="cd01734">
    <property type="entry name" value="YlxS_C"/>
    <property type="match status" value="1"/>
</dbReference>
<dbReference type="Pfam" id="PF17384">
    <property type="entry name" value="DUF150_C"/>
    <property type="match status" value="1"/>
</dbReference>
<evidence type="ECO:0000256" key="1">
    <source>
        <dbReference type="ARBA" id="ARBA00022490"/>
    </source>
</evidence>
<dbReference type="InterPro" id="IPR028989">
    <property type="entry name" value="RimP_N"/>
</dbReference>
<evidence type="ECO:0000313" key="9">
    <source>
        <dbReference type="EMBL" id="CAB5060606.1"/>
    </source>
</evidence>